<dbReference type="PANTHER" id="PTHR19288">
    <property type="entry name" value="4-NITROPHENYLPHOSPHATASE-RELATED"/>
    <property type="match status" value="1"/>
</dbReference>
<dbReference type="AlphaFoldDB" id="A0A5C8Z360"/>
<dbReference type="InterPro" id="IPR036412">
    <property type="entry name" value="HAD-like_sf"/>
</dbReference>
<dbReference type="GO" id="GO:0016791">
    <property type="term" value="F:phosphatase activity"/>
    <property type="evidence" value="ECO:0007669"/>
    <property type="project" value="TreeGrafter"/>
</dbReference>
<organism evidence="1 2">
    <name type="scientific">Quadrisphaera setariae</name>
    <dbReference type="NCBI Taxonomy" id="2593304"/>
    <lineage>
        <taxon>Bacteria</taxon>
        <taxon>Bacillati</taxon>
        <taxon>Actinomycetota</taxon>
        <taxon>Actinomycetes</taxon>
        <taxon>Kineosporiales</taxon>
        <taxon>Kineosporiaceae</taxon>
        <taxon>Quadrisphaera</taxon>
    </lineage>
</organism>
<evidence type="ECO:0000313" key="2">
    <source>
        <dbReference type="Proteomes" id="UP000321234"/>
    </source>
</evidence>
<dbReference type="OrthoDB" id="3400930at2"/>
<evidence type="ECO:0000313" key="1">
    <source>
        <dbReference type="EMBL" id="TXR51754.1"/>
    </source>
</evidence>
<dbReference type="Proteomes" id="UP000321234">
    <property type="component" value="Unassembled WGS sequence"/>
</dbReference>
<sequence length="363" mass="35982">MVDHTASTASTASTLAEAHDLLLFDLDGVVYVGEDAVPGAVEAIGRAYDDGRAVGYATNNASRTPQEVADHLRRLGIGARDAEVTTSSQAAAQLVLERLGAGARVLPVGGPGVRAALLEAGLEPVTPTDDRPAAVVQGFGRQLGWSDLADAAAAVRGGALWVATNTDLTLPTERGPAPGNGSLVGAVRNAVDVDPLVAGKPQPTLFHAAAQRAGAHHPLVVGDRLDTDVAGAVNSGMTGALVLTGLTSALALVSAPAGQRPDLVLPDLGALHEPAPPAAALVEGGAVCRGARVVLAGSSLDGADGAPGPGAPLPDLLDLLRASCAAAWASADAGAGAPVQVAPALAAALTDLSSRCQREQPSG</sequence>
<dbReference type="SUPFAM" id="SSF56784">
    <property type="entry name" value="HAD-like"/>
    <property type="match status" value="1"/>
</dbReference>
<keyword evidence="1" id="KW-0378">Hydrolase</keyword>
<dbReference type="InterPro" id="IPR023214">
    <property type="entry name" value="HAD_sf"/>
</dbReference>
<dbReference type="RefSeq" id="WP_147928315.1">
    <property type="nucleotide sequence ID" value="NZ_VKAC01000017.1"/>
</dbReference>
<protein>
    <submittedName>
        <fullName evidence="1">HAD-IIA family hydrolase</fullName>
    </submittedName>
</protein>
<dbReference type="Pfam" id="PF13242">
    <property type="entry name" value="Hydrolase_like"/>
    <property type="match status" value="1"/>
</dbReference>
<proteinExistence type="predicted"/>
<keyword evidence="2" id="KW-1185">Reference proteome</keyword>
<dbReference type="SFLD" id="SFLDS00003">
    <property type="entry name" value="Haloacid_Dehalogenase"/>
    <property type="match status" value="1"/>
</dbReference>
<dbReference type="Pfam" id="PF13344">
    <property type="entry name" value="Hydrolase_6"/>
    <property type="match status" value="1"/>
</dbReference>
<comment type="caution">
    <text evidence="1">The sequence shown here is derived from an EMBL/GenBank/DDBJ whole genome shotgun (WGS) entry which is preliminary data.</text>
</comment>
<dbReference type="InterPro" id="IPR006357">
    <property type="entry name" value="HAD-SF_hydro_IIA"/>
</dbReference>
<dbReference type="GO" id="GO:0005737">
    <property type="term" value="C:cytoplasm"/>
    <property type="evidence" value="ECO:0007669"/>
    <property type="project" value="TreeGrafter"/>
</dbReference>
<reference evidence="1 2" key="1">
    <citation type="submission" date="2019-07" db="EMBL/GenBank/DDBJ databases">
        <title>Quadrisphaera sp. strain DD2A genome sequencing and assembly.</title>
        <authorList>
            <person name="Kim I."/>
        </authorList>
    </citation>
    <scope>NUCLEOTIDE SEQUENCE [LARGE SCALE GENOMIC DNA]</scope>
    <source>
        <strain evidence="1 2">DD2A</strain>
    </source>
</reference>
<dbReference type="Gene3D" id="3.40.50.1000">
    <property type="entry name" value="HAD superfamily/HAD-like"/>
    <property type="match status" value="2"/>
</dbReference>
<accession>A0A5C8Z360</accession>
<gene>
    <name evidence="1" type="ORF">FMM08_21045</name>
</gene>
<name>A0A5C8Z360_9ACTN</name>
<dbReference type="EMBL" id="VKAC01000017">
    <property type="protein sequence ID" value="TXR51754.1"/>
    <property type="molecule type" value="Genomic_DNA"/>
</dbReference>
<dbReference type="SFLD" id="SFLDG01129">
    <property type="entry name" value="C1.5:_HAD__Beta-PGM__Phosphata"/>
    <property type="match status" value="1"/>
</dbReference>
<dbReference type="NCBIfam" id="TIGR01460">
    <property type="entry name" value="HAD-SF-IIA"/>
    <property type="match status" value="1"/>
</dbReference>
<dbReference type="PANTHER" id="PTHR19288:SF95">
    <property type="entry name" value="D-GLYCEROL 3-PHOSPHATE PHOSPHATASE"/>
    <property type="match status" value="1"/>
</dbReference>